<evidence type="ECO:0000313" key="4">
    <source>
        <dbReference type="EMBL" id="PKR89116.1"/>
    </source>
</evidence>
<keyword evidence="2 3" id="KW-0862">Zinc</keyword>
<keyword evidence="1 3" id="KW-0479">Metal-binding</keyword>
<sequence>MVAPKGPRCPNCGEPTDPAFKPFCSKRCKDVDLNRWLKGSYSIPVVEYDDLPLPDDEDDGRT</sequence>
<proteinExistence type="inferred from homology"/>
<evidence type="ECO:0000313" key="5">
    <source>
        <dbReference type="Proteomes" id="UP000233491"/>
    </source>
</evidence>
<dbReference type="GO" id="GO:0008657">
    <property type="term" value="F:DNA topoisomerase type II (double strand cut, ATP-hydrolyzing) inhibitor activity"/>
    <property type="evidence" value="ECO:0007669"/>
    <property type="project" value="UniProtKB-UniRule"/>
</dbReference>
<evidence type="ECO:0000256" key="3">
    <source>
        <dbReference type="HAMAP-Rule" id="MF_00649"/>
    </source>
</evidence>
<comment type="function">
    <text evidence="3">Inhibits all the catalytic activities of DNA gyrase by preventing its interaction with DNA. Acts by binding directly to the C-terminal domain of GyrB, which probably disrupts DNA binding by the gyrase.</text>
</comment>
<protein>
    <recommendedName>
        <fullName evidence="3">DNA gyrase inhibitor YacG</fullName>
    </recommendedName>
</protein>
<dbReference type="GO" id="GO:0008270">
    <property type="term" value="F:zinc ion binding"/>
    <property type="evidence" value="ECO:0007669"/>
    <property type="project" value="UniProtKB-UniRule"/>
</dbReference>
<comment type="subunit">
    <text evidence="3">Interacts with GyrB.</text>
</comment>
<evidence type="ECO:0000256" key="2">
    <source>
        <dbReference type="ARBA" id="ARBA00022833"/>
    </source>
</evidence>
<comment type="similarity">
    <text evidence="3">Belongs to the DNA gyrase inhibitor YacG family.</text>
</comment>
<dbReference type="Proteomes" id="UP000233491">
    <property type="component" value="Unassembled WGS sequence"/>
</dbReference>
<dbReference type="Gene3D" id="3.30.50.10">
    <property type="entry name" value="Erythroid Transcription Factor GATA-1, subunit A"/>
    <property type="match status" value="1"/>
</dbReference>
<dbReference type="Pfam" id="PF03884">
    <property type="entry name" value="YacG"/>
    <property type="match status" value="1"/>
</dbReference>
<dbReference type="InterPro" id="IPR013088">
    <property type="entry name" value="Znf_NHR/GATA"/>
</dbReference>
<reference evidence="4 5" key="1">
    <citation type="submission" date="2017-12" db="EMBL/GenBank/DDBJ databases">
        <title>Anaerobic carbon monoxide metabolism by Pleomorphomonas carboxyditropha sp. nov., a new mesophilic hydrogenogenic carboxidotroph.</title>
        <authorList>
            <person name="Esquivel-Elizondo S."/>
            <person name="Krajmalnik-Brown R."/>
        </authorList>
    </citation>
    <scope>NUCLEOTIDE SEQUENCE [LARGE SCALE GENOMIC DNA]</scope>
    <source>
        <strain evidence="4 5">R5-392</strain>
    </source>
</reference>
<feature type="binding site" evidence="3">
    <location>
        <position position="9"/>
    </location>
    <ligand>
        <name>Zn(2+)</name>
        <dbReference type="ChEBI" id="CHEBI:29105"/>
    </ligand>
</feature>
<dbReference type="RefSeq" id="WP_101289355.1">
    <property type="nucleotide sequence ID" value="NZ_FOUQ01000017.1"/>
</dbReference>
<comment type="cofactor">
    <cofactor evidence="3">
        <name>Zn(2+)</name>
        <dbReference type="ChEBI" id="CHEBI:29105"/>
    </cofactor>
    <text evidence="3">Binds 1 zinc ion.</text>
</comment>
<feature type="binding site" evidence="3">
    <location>
        <position position="12"/>
    </location>
    <ligand>
        <name>Zn(2+)</name>
        <dbReference type="ChEBI" id="CHEBI:29105"/>
    </ligand>
</feature>
<dbReference type="PANTHER" id="PTHR36150:SF1">
    <property type="entry name" value="DNA GYRASE INHIBITOR YACG"/>
    <property type="match status" value="1"/>
</dbReference>
<comment type="caution">
    <text evidence="4">The sequence shown here is derived from an EMBL/GenBank/DDBJ whole genome shotgun (WGS) entry which is preliminary data.</text>
</comment>
<dbReference type="InterPro" id="IPR005584">
    <property type="entry name" value="DNA_gyrase_inhibitor_YacG"/>
</dbReference>
<feature type="binding site" evidence="3">
    <location>
        <position position="28"/>
    </location>
    <ligand>
        <name>Zn(2+)</name>
        <dbReference type="ChEBI" id="CHEBI:29105"/>
    </ligand>
</feature>
<accession>A0A1I4WHZ4</accession>
<dbReference type="GO" id="GO:0006355">
    <property type="term" value="P:regulation of DNA-templated transcription"/>
    <property type="evidence" value="ECO:0007669"/>
    <property type="project" value="InterPro"/>
</dbReference>
<dbReference type="PANTHER" id="PTHR36150">
    <property type="entry name" value="DNA GYRASE INHIBITOR YACG"/>
    <property type="match status" value="1"/>
</dbReference>
<dbReference type="HAMAP" id="MF_00649">
    <property type="entry name" value="DNA_gyrase_inhibitor_YacG"/>
    <property type="match status" value="1"/>
</dbReference>
<dbReference type="SUPFAM" id="SSF57716">
    <property type="entry name" value="Glucocorticoid receptor-like (DNA-binding domain)"/>
    <property type="match status" value="1"/>
</dbReference>
<gene>
    <name evidence="3" type="primary">yacG</name>
    <name evidence="4" type="ORF">CXZ10_11410</name>
</gene>
<name>A0A1I4WHZ4_9HYPH</name>
<dbReference type="EMBL" id="PJNW01000008">
    <property type="protein sequence ID" value="PKR89116.1"/>
    <property type="molecule type" value="Genomic_DNA"/>
</dbReference>
<dbReference type="AlphaFoldDB" id="A0A1I4WHZ4"/>
<evidence type="ECO:0000256" key="1">
    <source>
        <dbReference type="ARBA" id="ARBA00022723"/>
    </source>
</evidence>
<dbReference type="OrthoDB" id="9809663at2"/>
<feature type="binding site" evidence="3">
    <location>
        <position position="24"/>
    </location>
    <ligand>
        <name>Zn(2+)</name>
        <dbReference type="ChEBI" id="CHEBI:29105"/>
    </ligand>
</feature>
<keyword evidence="5" id="KW-1185">Reference proteome</keyword>
<organism evidence="4 5">
    <name type="scientific">Pleomorphomonas diazotrophica</name>
    <dbReference type="NCBI Taxonomy" id="1166257"/>
    <lineage>
        <taxon>Bacteria</taxon>
        <taxon>Pseudomonadati</taxon>
        <taxon>Pseudomonadota</taxon>
        <taxon>Alphaproteobacteria</taxon>
        <taxon>Hyphomicrobiales</taxon>
        <taxon>Pleomorphomonadaceae</taxon>
        <taxon>Pleomorphomonas</taxon>
    </lineage>
</organism>